<dbReference type="AlphaFoldDB" id="U1PTG9"/>
<dbReference type="SUPFAM" id="SSF53720">
    <property type="entry name" value="ALDH-like"/>
    <property type="match status" value="1"/>
</dbReference>
<protein>
    <submittedName>
        <fullName evidence="3">NAD-dependent aldehyde dehydrogenase</fullName>
    </submittedName>
</protein>
<keyword evidence="1" id="KW-0560">Oxidoreductase</keyword>
<dbReference type="PROSITE" id="PS00070">
    <property type="entry name" value="ALDEHYDE_DEHYDR_CYS"/>
    <property type="match status" value="1"/>
</dbReference>
<feature type="domain" description="Aldehyde dehydrogenase" evidence="2">
    <location>
        <begin position="5"/>
        <end position="66"/>
    </location>
</feature>
<dbReference type="Pfam" id="PF00171">
    <property type="entry name" value="Aldedh"/>
    <property type="match status" value="1"/>
</dbReference>
<dbReference type="Gene3D" id="3.40.309.10">
    <property type="entry name" value="Aldehyde Dehydrogenase, Chain A, domain 2"/>
    <property type="match status" value="1"/>
</dbReference>
<accession>U1PTG9</accession>
<evidence type="ECO:0000313" key="3">
    <source>
        <dbReference type="EMBL" id="ERG97097.1"/>
    </source>
</evidence>
<dbReference type="InterPro" id="IPR016160">
    <property type="entry name" value="Ald_DH_CS_CYS"/>
</dbReference>
<dbReference type="Proteomes" id="UP000030710">
    <property type="component" value="Unassembled WGS sequence"/>
</dbReference>
<dbReference type="eggNOG" id="arCOG01252">
    <property type="taxonomic scope" value="Archaea"/>
</dbReference>
<dbReference type="InterPro" id="IPR015590">
    <property type="entry name" value="Aldehyde_DH_dom"/>
</dbReference>
<gene>
    <name evidence="3" type="ORF">J07HQW2_03583</name>
</gene>
<dbReference type="GO" id="GO:0016620">
    <property type="term" value="F:oxidoreductase activity, acting on the aldehyde or oxo group of donors, NAD or NADP as acceptor"/>
    <property type="evidence" value="ECO:0007669"/>
    <property type="project" value="InterPro"/>
</dbReference>
<dbReference type="HOGENOM" id="CLU_2820773_0_0_2"/>
<proteinExistence type="predicted"/>
<organism evidence="3 4">
    <name type="scientific">Haloquadratum walsbyi J07HQW2</name>
    <dbReference type="NCBI Taxonomy" id="1238425"/>
    <lineage>
        <taxon>Archaea</taxon>
        <taxon>Methanobacteriati</taxon>
        <taxon>Methanobacteriota</taxon>
        <taxon>Stenosarchaea group</taxon>
        <taxon>Halobacteria</taxon>
        <taxon>Halobacteriales</taxon>
        <taxon>Haloferacaceae</taxon>
        <taxon>Haloquadratum</taxon>
    </lineage>
</organism>
<evidence type="ECO:0000259" key="2">
    <source>
        <dbReference type="Pfam" id="PF00171"/>
    </source>
</evidence>
<evidence type="ECO:0000256" key="1">
    <source>
        <dbReference type="ARBA" id="ARBA00023002"/>
    </source>
</evidence>
<dbReference type="STRING" id="1238425.J07HQW2_03583"/>
<dbReference type="InterPro" id="IPR016161">
    <property type="entry name" value="Ald_DH/histidinol_DH"/>
</dbReference>
<sequence length="66" mass="7162">MLSLGFSCGGERCIANDIVVVEQSVYDEFTEHVLESARKQTVGNGMDETETTDIGAVIASEHESRV</sequence>
<name>U1PTG9_9EURY</name>
<dbReference type="InterPro" id="IPR016163">
    <property type="entry name" value="Ald_DH_C"/>
</dbReference>
<dbReference type="EMBL" id="KE356561">
    <property type="protein sequence ID" value="ERG97097.1"/>
    <property type="molecule type" value="Genomic_DNA"/>
</dbReference>
<reference evidence="3 4" key="1">
    <citation type="journal article" date="2013" name="PLoS ONE">
        <title>Assembly-driven community genomics of a hypersaline microbial ecosystem.</title>
        <authorList>
            <person name="Podell S."/>
            <person name="Ugalde J.A."/>
            <person name="Narasingarao P."/>
            <person name="Banfield J.F."/>
            <person name="Heidelberg K.B."/>
            <person name="Allen E.E."/>
        </authorList>
    </citation>
    <scope>NUCLEOTIDE SEQUENCE [LARGE SCALE GENOMIC DNA]</scope>
    <source>
        <strain evidence="4">J07HQW2</strain>
    </source>
</reference>
<evidence type="ECO:0000313" key="4">
    <source>
        <dbReference type="Proteomes" id="UP000030710"/>
    </source>
</evidence>